<evidence type="ECO:0000313" key="2">
    <source>
        <dbReference type="Proteomes" id="UP000075806"/>
    </source>
</evidence>
<sequence>MVNMKQVNENIYEIKQSFLDFTKHPYLNQYIKTPQMDEDKLSLLFAMLSQHFSVKKAKLVTLSALLLQAALDIHEKVSLHKIQSDTVKKERQLTVLAGDYYSSLYYNLLAKEKCIPMIQIFSRSIQEINESKMNIYEKGSLYNGNIEEFEKEVSAIESKLLQNIAGYFSEIKWISVVDEFFFLKRLLAENEDRKKGLKRPLMKAYIDAYGNKEIETIIESKVENLKASLIKKGQELSSFDGLFAECLERLDTTTLYHNKVAEEG</sequence>
<dbReference type="EMBL" id="LTAO01000011">
    <property type="protein sequence ID" value="KYG32855.1"/>
    <property type="molecule type" value="Genomic_DNA"/>
</dbReference>
<dbReference type="Proteomes" id="UP000075806">
    <property type="component" value="Unassembled WGS sequence"/>
</dbReference>
<protein>
    <recommendedName>
        <fullName evidence="3">Heptaprenyl diphosphate synthase</fullName>
    </recommendedName>
</protein>
<dbReference type="GO" id="GO:0009234">
    <property type="term" value="P:menaquinone biosynthetic process"/>
    <property type="evidence" value="ECO:0007669"/>
    <property type="project" value="InterPro"/>
</dbReference>
<reference evidence="1" key="1">
    <citation type="submission" date="2016-02" db="EMBL/GenBank/DDBJ databases">
        <title>Genome sequence of Bacillus trypoxylicola KCTC 13244(T).</title>
        <authorList>
            <person name="Jeong H."/>
            <person name="Park S.-H."/>
            <person name="Choi S.-K."/>
        </authorList>
    </citation>
    <scope>NUCLEOTIDE SEQUENCE [LARGE SCALE GENOMIC DNA]</scope>
    <source>
        <strain evidence="1">KCTC 13244</strain>
    </source>
</reference>
<dbReference type="AlphaFoldDB" id="A0A161PI14"/>
<dbReference type="RefSeq" id="WP_061948095.1">
    <property type="nucleotide sequence ID" value="NZ_LTAO01000011.1"/>
</dbReference>
<dbReference type="Gene3D" id="1.20.120.1450">
    <property type="match status" value="1"/>
</dbReference>
<accession>A0A161PI14</accession>
<dbReference type="STRING" id="519424.AZF04_17995"/>
<proteinExistence type="predicted"/>
<organism evidence="1 2">
    <name type="scientific">Alkalihalobacillus trypoxylicola</name>
    <dbReference type="NCBI Taxonomy" id="519424"/>
    <lineage>
        <taxon>Bacteria</taxon>
        <taxon>Bacillati</taxon>
        <taxon>Bacillota</taxon>
        <taxon>Bacilli</taxon>
        <taxon>Bacillales</taxon>
        <taxon>Bacillaceae</taxon>
        <taxon>Alkalihalobacillus</taxon>
    </lineage>
</organism>
<evidence type="ECO:0008006" key="3">
    <source>
        <dbReference type="Google" id="ProtNLM"/>
    </source>
</evidence>
<name>A0A161PI14_9BACI</name>
<comment type="caution">
    <text evidence="1">The sequence shown here is derived from an EMBL/GenBank/DDBJ whole genome shotgun (WGS) entry which is preliminary data.</text>
</comment>
<gene>
    <name evidence="1" type="ORF">AZF04_17995</name>
</gene>
<dbReference type="InterPro" id="IPR009920">
    <property type="entry name" value="HEPPP_synth_su1"/>
</dbReference>
<keyword evidence="2" id="KW-1185">Reference proteome</keyword>
<dbReference type="OrthoDB" id="2417886at2"/>
<evidence type="ECO:0000313" key="1">
    <source>
        <dbReference type="EMBL" id="KYG32855.1"/>
    </source>
</evidence>
<dbReference type="Pfam" id="PF07307">
    <property type="entry name" value="HEPPP_synt_1"/>
    <property type="match status" value="1"/>
</dbReference>